<evidence type="ECO:0000313" key="1">
    <source>
        <dbReference type="EMBL" id="MDR7136112.1"/>
    </source>
</evidence>
<organism evidence="1 2">
    <name type="scientific">Lysobacter niastensis</name>
    <dbReference type="NCBI Taxonomy" id="380629"/>
    <lineage>
        <taxon>Bacteria</taxon>
        <taxon>Pseudomonadati</taxon>
        <taxon>Pseudomonadota</taxon>
        <taxon>Gammaproteobacteria</taxon>
        <taxon>Lysobacterales</taxon>
        <taxon>Lysobacteraceae</taxon>
        <taxon>Lysobacter</taxon>
    </lineage>
</organism>
<comment type="caution">
    <text evidence="1">The sequence shown here is derived from an EMBL/GenBank/DDBJ whole genome shotgun (WGS) entry which is preliminary data.</text>
</comment>
<evidence type="ECO:0000313" key="2">
    <source>
        <dbReference type="Proteomes" id="UP001251524"/>
    </source>
</evidence>
<protein>
    <recommendedName>
        <fullName evidence="3">Sel1 repeat family protein</fullName>
    </recommendedName>
</protein>
<dbReference type="EMBL" id="JAVDVY010000003">
    <property type="protein sequence ID" value="MDR7136112.1"/>
    <property type="molecule type" value="Genomic_DNA"/>
</dbReference>
<reference evidence="1 2" key="1">
    <citation type="submission" date="2023-07" db="EMBL/GenBank/DDBJ databases">
        <title>Sorghum-associated microbial communities from plants grown in Nebraska, USA.</title>
        <authorList>
            <person name="Schachtman D."/>
        </authorList>
    </citation>
    <scope>NUCLEOTIDE SEQUENCE [LARGE SCALE GENOMIC DNA]</scope>
    <source>
        <strain evidence="1 2">BE198</strain>
    </source>
</reference>
<accession>A0ABU1WFF7</accession>
<dbReference type="Proteomes" id="UP001251524">
    <property type="component" value="Unassembled WGS sequence"/>
</dbReference>
<name>A0ABU1WFF7_9GAMM</name>
<gene>
    <name evidence="1" type="ORF">J2X06_003330</name>
</gene>
<dbReference type="Gene3D" id="1.25.40.10">
    <property type="entry name" value="Tetratricopeptide repeat domain"/>
    <property type="match status" value="1"/>
</dbReference>
<dbReference type="PROSITE" id="PS51257">
    <property type="entry name" value="PROKAR_LIPOPROTEIN"/>
    <property type="match status" value="1"/>
</dbReference>
<evidence type="ECO:0008006" key="3">
    <source>
        <dbReference type="Google" id="ProtNLM"/>
    </source>
</evidence>
<proteinExistence type="predicted"/>
<dbReference type="InterPro" id="IPR011990">
    <property type="entry name" value="TPR-like_helical_dom_sf"/>
</dbReference>
<keyword evidence="2" id="KW-1185">Reference proteome</keyword>
<sequence>MGRPSLLLIFATCALLSCAKHDSDNQPKSALPGKLRAAADAAASTSPTGSAPLPHSLYLKDDYPQLIARSQNGDARATCQLATNLDFCAGAEEDAKRLGEARERIEQINTSNPSKQGTLATFTELARLRGEYCVGVPTASPSERVRYWRRAAMAGHLPSLLHYASGRAFRSNETLALLDELKAFRSEALPMMKEAATSGSFQANVMLARVYSPERPPNRAALLEQAVGKKDKAKALAYFMVAEQIARQGGGGNDPDARLVPHEIEVLQRFMTEDEIVASNQVFRELMARQTALGATDPGAESRTIQEGYLAVPETTSCEKGTLLGRSR</sequence>
<dbReference type="RefSeq" id="WP_310064313.1">
    <property type="nucleotide sequence ID" value="NZ_JAVDVY010000003.1"/>
</dbReference>